<dbReference type="EMBL" id="NPIC01000001">
    <property type="protein sequence ID" value="RDL40160.1"/>
    <property type="molecule type" value="Genomic_DNA"/>
</dbReference>
<proteinExistence type="predicted"/>
<feature type="compositionally biased region" description="Polar residues" evidence="1">
    <location>
        <begin position="198"/>
        <end position="207"/>
    </location>
</feature>
<dbReference type="OrthoDB" id="5303703at2759"/>
<feature type="compositionally biased region" description="Polar residues" evidence="1">
    <location>
        <begin position="266"/>
        <end position="275"/>
    </location>
</feature>
<feature type="compositionally biased region" description="Gly residues" evidence="1">
    <location>
        <begin position="664"/>
        <end position="673"/>
    </location>
</feature>
<feature type="region of interest" description="Disordered" evidence="1">
    <location>
        <begin position="169"/>
        <end position="218"/>
    </location>
</feature>
<name>A0A370TXB2_9HELO</name>
<protein>
    <recommendedName>
        <fullName evidence="4">Zn(2)-C6 fungal-type domain-containing protein</fullName>
    </recommendedName>
</protein>
<evidence type="ECO:0000256" key="1">
    <source>
        <dbReference type="SAM" id="MobiDB-lite"/>
    </source>
</evidence>
<feature type="region of interest" description="Disordered" evidence="1">
    <location>
        <begin position="566"/>
        <end position="673"/>
    </location>
</feature>
<organism evidence="2 3">
    <name type="scientific">Venustampulla echinocandica</name>
    <dbReference type="NCBI Taxonomy" id="2656787"/>
    <lineage>
        <taxon>Eukaryota</taxon>
        <taxon>Fungi</taxon>
        <taxon>Dikarya</taxon>
        <taxon>Ascomycota</taxon>
        <taxon>Pezizomycotina</taxon>
        <taxon>Leotiomycetes</taxon>
        <taxon>Helotiales</taxon>
        <taxon>Pleuroascaceae</taxon>
        <taxon>Venustampulla</taxon>
    </lineage>
</organism>
<evidence type="ECO:0000313" key="3">
    <source>
        <dbReference type="Proteomes" id="UP000254866"/>
    </source>
</evidence>
<feature type="region of interest" description="Disordered" evidence="1">
    <location>
        <begin position="75"/>
        <end position="127"/>
    </location>
</feature>
<dbReference type="AlphaFoldDB" id="A0A370TXB2"/>
<feature type="region of interest" description="Disordered" evidence="1">
    <location>
        <begin position="265"/>
        <end position="312"/>
    </location>
</feature>
<feature type="region of interest" description="Disordered" evidence="1">
    <location>
        <begin position="1"/>
        <end position="42"/>
    </location>
</feature>
<dbReference type="STRING" id="2656787.A0A370TXB2"/>
<accession>A0A370TXB2</accession>
<dbReference type="Proteomes" id="UP000254866">
    <property type="component" value="Unassembled WGS sequence"/>
</dbReference>
<feature type="compositionally biased region" description="Basic and acidic residues" evidence="1">
    <location>
        <begin position="586"/>
        <end position="601"/>
    </location>
</feature>
<reference evidence="2 3" key="1">
    <citation type="journal article" date="2018" name="IMA Fungus">
        <title>IMA Genome-F 9: Draft genome sequence of Annulohypoxylon stygium, Aspergillus mulundensis, Berkeleyomyces basicola (syn. Thielaviopsis basicola), Ceratocystis smalleyi, two Cercospora beticola strains, Coleophoma cylindrospora, Fusarium fracticaudum, Phialophora cf. hyalina, and Morchella septimelata.</title>
        <authorList>
            <person name="Wingfield B.D."/>
            <person name="Bills G.F."/>
            <person name="Dong Y."/>
            <person name="Huang W."/>
            <person name="Nel W.J."/>
            <person name="Swalarsk-Parry B.S."/>
            <person name="Vaghefi N."/>
            <person name="Wilken P.M."/>
            <person name="An Z."/>
            <person name="de Beer Z.W."/>
            <person name="De Vos L."/>
            <person name="Chen L."/>
            <person name="Duong T.A."/>
            <person name="Gao Y."/>
            <person name="Hammerbacher A."/>
            <person name="Kikkert J.R."/>
            <person name="Li Y."/>
            <person name="Li H."/>
            <person name="Li K."/>
            <person name="Li Q."/>
            <person name="Liu X."/>
            <person name="Ma X."/>
            <person name="Naidoo K."/>
            <person name="Pethybridge S.J."/>
            <person name="Sun J."/>
            <person name="Steenkamp E.T."/>
            <person name="van der Nest M.A."/>
            <person name="van Wyk S."/>
            <person name="Wingfield M.J."/>
            <person name="Xiong C."/>
            <person name="Yue Q."/>
            <person name="Zhang X."/>
        </authorList>
    </citation>
    <scope>NUCLEOTIDE SEQUENCE [LARGE SCALE GENOMIC DNA]</scope>
    <source>
        <strain evidence="2 3">BP 5553</strain>
    </source>
</reference>
<dbReference type="RefSeq" id="XP_031872816.1">
    <property type="nucleotide sequence ID" value="XM_032008762.1"/>
</dbReference>
<comment type="caution">
    <text evidence="2">The sequence shown here is derived from an EMBL/GenBank/DDBJ whole genome shotgun (WGS) entry which is preliminary data.</text>
</comment>
<keyword evidence="3" id="KW-1185">Reference proteome</keyword>
<gene>
    <name evidence="2" type="ORF">BP5553_00139</name>
</gene>
<evidence type="ECO:0008006" key="4">
    <source>
        <dbReference type="Google" id="ProtNLM"/>
    </source>
</evidence>
<sequence>MEFEDINGTATLPSPAKAKDPEGSDGSEGSEGSEDFDYELNYSKDITAPEDAYFEAIERRPIPVDIHELGIQLNSKRRTTAQEPTRGASTAWIDIDDSGTYDPKNERATRPRPAKKARISRDVEEDNVPKTPRLYRRVGYSFPMTFKFTHEKSLEYLRSISPGPSLPSYPCSSFSESVDREDNDSSYGSSRSRRKIKASQSPNTSVARSDGLTIDHLTEGHPQRRGCKGCFNIGDDHCSLIEFDDVYPCTACEDTGIDCELIIPPNNDSATPKTSKQMKKQPSRRAEVPVKKNLQVPPDTSSSLRCQTKHPKASSKCSSLEQIPSSSAIPHKRIKTCFAHPIQFNYVPDPEGRHPCSWCDMPFFGLWGHGEVEVEVIPYGGSIGNEEVEGGHYAAGKESTKMCITCTFSRLRITTCDGHIIQKIKGLDVRSFDTNELKKSFKALTDGDNKGGELASKTKWCNVCVAVAEYRCYTPPPFDEEGNPVPEGDTAKGCGLFLCFTCYDTVERIERSRGNARIILMDTLVRLRKEELWKHNRSMSAEGGDWVRADAEFLTSKGELMVRMRQAEDKGSSAGMGRPGDMRGSAPDRKGEEKDMSEIQPRKSNSGKRKAKLGNSKSHPQLPAGRKGKGKVKQHPSPPGGEPSLKKKKTNTKSKNQLPPVGVGKEGNGGEMT</sequence>
<evidence type="ECO:0000313" key="2">
    <source>
        <dbReference type="EMBL" id="RDL40160.1"/>
    </source>
</evidence>
<dbReference type="GeneID" id="43592988"/>